<dbReference type="Pfam" id="PF01979">
    <property type="entry name" value="Amidohydro_1"/>
    <property type="match status" value="1"/>
</dbReference>
<dbReference type="GO" id="GO:0016810">
    <property type="term" value="F:hydrolase activity, acting on carbon-nitrogen (but not peptide) bonds"/>
    <property type="evidence" value="ECO:0007669"/>
    <property type="project" value="InterPro"/>
</dbReference>
<evidence type="ECO:0000259" key="3">
    <source>
        <dbReference type="Pfam" id="PF01979"/>
    </source>
</evidence>
<organism evidence="4 5">
    <name type="scientific">Streptomyces finlayi</name>
    <dbReference type="NCBI Taxonomy" id="67296"/>
    <lineage>
        <taxon>Bacteria</taxon>
        <taxon>Bacillati</taxon>
        <taxon>Actinomycetota</taxon>
        <taxon>Actinomycetes</taxon>
        <taxon>Kitasatosporales</taxon>
        <taxon>Streptomycetaceae</taxon>
        <taxon>Streptomyces</taxon>
    </lineage>
</organism>
<comment type="caution">
    <text evidence="4">The sequence shown here is derived from an EMBL/GenBank/DDBJ whole genome shotgun (WGS) entry which is preliminary data.</text>
</comment>
<dbReference type="SUPFAM" id="SSF51338">
    <property type="entry name" value="Composite domain of metallo-dependent hydrolases"/>
    <property type="match status" value="1"/>
</dbReference>
<feature type="signal peptide" evidence="2">
    <location>
        <begin position="1"/>
        <end position="30"/>
    </location>
</feature>
<reference evidence="4" key="1">
    <citation type="journal article" date="2014" name="Int. J. Syst. Evol. Microbiol.">
        <title>Complete genome sequence of Corynebacterium casei LMG S-19264T (=DSM 44701T), isolated from a smear-ripened cheese.</title>
        <authorList>
            <consortium name="US DOE Joint Genome Institute (JGI-PGF)"/>
            <person name="Walter F."/>
            <person name="Albersmeier A."/>
            <person name="Kalinowski J."/>
            <person name="Ruckert C."/>
        </authorList>
    </citation>
    <scope>NUCLEOTIDE SEQUENCE</scope>
    <source>
        <strain evidence="4">JCM 4637</strain>
    </source>
</reference>
<dbReference type="InterPro" id="IPR006311">
    <property type="entry name" value="TAT_signal"/>
</dbReference>
<keyword evidence="2" id="KW-0732">Signal</keyword>
<dbReference type="PANTHER" id="PTHR43135:SF3">
    <property type="entry name" value="ALPHA-D-RIBOSE 1-METHYLPHOSPHONATE 5-TRIPHOSPHATE DIPHOSPHATASE"/>
    <property type="match status" value="1"/>
</dbReference>
<dbReference type="InterPro" id="IPR011059">
    <property type="entry name" value="Metal-dep_hydrolase_composite"/>
</dbReference>
<dbReference type="Gene3D" id="2.120.10.30">
    <property type="entry name" value="TolB, C-terminal domain"/>
    <property type="match status" value="3"/>
</dbReference>
<dbReference type="Gene3D" id="2.30.40.10">
    <property type="entry name" value="Urease, subunit C, domain 1"/>
    <property type="match status" value="2"/>
</dbReference>
<feature type="chain" id="PRO_5037801254" evidence="2">
    <location>
        <begin position="31"/>
        <end position="1066"/>
    </location>
</feature>
<dbReference type="Gene3D" id="3.20.20.140">
    <property type="entry name" value="Metal-dependent hydrolases"/>
    <property type="match status" value="2"/>
</dbReference>
<reference evidence="4" key="2">
    <citation type="submission" date="2020-09" db="EMBL/GenBank/DDBJ databases">
        <authorList>
            <person name="Sun Q."/>
            <person name="Ohkuma M."/>
        </authorList>
    </citation>
    <scope>NUCLEOTIDE SEQUENCE</scope>
    <source>
        <strain evidence="4">JCM 4637</strain>
    </source>
</reference>
<sequence length="1066" mass="113363">MPSMPRRTFLQAATATVGAVAVGAAGGAVAVPEAVAAPRSLRLTAATNGAATVHRGHFVAEVQNVLWSFRADGRPATALTPPDLEPSRPVLSPDGRRIALSGYRGGHFHIWVLNADGSGLRALTDGPWDDRGPVWSPDGTRLAFSSERGGDPVKGSPYRIWTVEVASGKLRQVTGLPGQAGPHQDKAWEDFDPAWGGDGSRVLFVRGGVEGAALQARTIASVPADGSGPVETVHAEPATAPPGGLQTPAVSPGGRTAWLRTTATGATARFQPVALVVDGKEAKVGGSLAVVPPRWLDEERLLVTLDGQFQIVRPDRASTGEKVPFRATLPVERPSYRVKRYEFEPRGTRRVRGIQQPVLAPDGKSFAFVALNSLWVQPTSGRGARPRRVVEAKPSVYVQGPSYSRDGRWLLYVDDRDGLNGVRRVELATGKDELLAGGGRTHPALSPDGKWLAALDMAGGLVVRDLASGSEKVVAAPLGGGGLPGPPSWSPDGRYIAYADRNRLNFRFREGYNLIRVVEVATGASRLHPVARFGSLSDRYASGPAWSHDGKWLAVVSESALWVLPVTADGTPAGEARQVSDFGADHPSWAADSRTLLYLAEGKARLTTRGAKGAGREIPVRLDYRSSAPADVVVHAGRLWDGTAADGRVRTDVDIVIRDGRITAIEPHREGRRAGRFVDASRQTVLPGLWDAHTHPWQYTYGARQTAVSLAYGITTTVSLAGFSYEQARLREDIVAGRLNGPRLLTTGELLDGSRVAYSMGRAHRTDAGLRRSLARGAALDWDFVKTYVRAPLDHMKRAARFGHEELGVLSGSHLVSQGVQSGEDLTSHLIATERAEQGHGATSEGFTYADTVSAYVDGGLKLLATPFVASPLLGDFPELADDVRVTAMMPPWDAAAVRASAAKRPTDTERLALRRELTTYRGLVDAGGRLAIGTDTPIMTVGLALHVVLRALVRGGFTAAEALRTVTRTPAELFGADRDLGTVEVGKLGDLTIVEGNPLVDFDDLVRVRGAVVGGRVHEGSALGEAYAGGPASAAARRPASAAARRAEVPDWHGVRGQMQEGDCC</sequence>
<accession>A0A919CAW7</accession>
<dbReference type="InterPro" id="IPR011042">
    <property type="entry name" value="6-blade_b-propeller_TolB-like"/>
</dbReference>
<dbReference type="InterPro" id="IPR032466">
    <property type="entry name" value="Metal_Hydrolase"/>
</dbReference>
<dbReference type="PROSITE" id="PS51318">
    <property type="entry name" value="TAT"/>
    <property type="match status" value="1"/>
</dbReference>
<dbReference type="EMBL" id="BMVC01000006">
    <property type="protein sequence ID" value="GHC95505.1"/>
    <property type="molecule type" value="Genomic_DNA"/>
</dbReference>
<dbReference type="PANTHER" id="PTHR43135">
    <property type="entry name" value="ALPHA-D-RIBOSE 1-METHYLPHOSPHONATE 5-TRIPHOSPHATE DIPHOSPHATASE"/>
    <property type="match status" value="1"/>
</dbReference>
<name>A0A919CAW7_9ACTN</name>
<dbReference type="InterPro" id="IPR051781">
    <property type="entry name" value="Metallo-dep_Hydrolase"/>
</dbReference>
<protein>
    <submittedName>
        <fullName evidence="4">Amidohydrolase</fullName>
    </submittedName>
</protein>
<dbReference type="SUPFAM" id="SSF82171">
    <property type="entry name" value="DPP6 N-terminal domain-like"/>
    <property type="match status" value="2"/>
</dbReference>
<feature type="domain" description="Amidohydrolase-related" evidence="3">
    <location>
        <begin position="910"/>
        <end position="1018"/>
    </location>
</feature>
<feature type="region of interest" description="Disordered" evidence="1">
    <location>
        <begin position="222"/>
        <end position="251"/>
    </location>
</feature>
<dbReference type="Pfam" id="PF07676">
    <property type="entry name" value="PD40"/>
    <property type="match status" value="4"/>
</dbReference>
<dbReference type="AlphaFoldDB" id="A0A919CAW7"/>
<dbReference type="InterPro" id="IPR006680">
    <property type="entry name" value="Amidohydro-rel"/>
</dbReference>
<dbReference type="InterPro" id="IPR011659">
    <property type="entry name" value="WD40"/>
</dbReference>
<gene>
    <name evidence="4" type="ORF">GCM10010334_34850</name>
</gene>
<dbReference type="Proteomes" id="UP000638353">
    <property type="component" value="Unassembled WGS sequence"/>
</dbReference>
<evidence type="ECO:0000256" key="2">
    <source>
        <dbReference type="SAM" id="SignalP"/>
    </source>
</evidence>
<evidence type="ECO:0000313" key="5">
    <source>
        <dbReference type="Proteomes" id="UP000638353"/>
    </source>
</evidence>
<evidence type="ECO:0000313" key="4">
    <source>
        <dbReference type="EMBL" id="GHC95505.1"/>
    </source>
</evidence>
<dbReference type="SUPFAM" id="SSF51556">
    <property type="entry name" value="Metallo-dependent hydrolases"/>
    <property type="match status" value="1"/>
</dbReference>
<evidence type="ECO:0000256" key="1">
    <source>
        <dbReference type="SAM" id="MobiDB-lite"/>
    </source>
</evidence>
<proteinExistence type="predicted"/>